<dbReference type="GO" id="GO:0015677">
    <property type="term" value="P:copper ion import"/>
    <property type="evidence" value="ECO:0007669"/>
    <property type="project" value="TreeGrafter"/>
</dbReference>
<evidence type="ECO:0000313" key="16">
    <source>
        <dbReference type="Proteomes" id="UP000185904"/>
    </source>
</evidence>
<evidence type="ECO:0000256" key="9">
    <source>
        <dbReference type="ARBA" id="ARBA00023002"/>
    </source>
</evidence>
<dbReference type="Pfam" id="PF08022">
    <property type="entry name" value="FAD_binding_8"/>
    <property type="match status" value="1"/>
</dbReference>
<keyword evidence="4" id="KW-0813">Transport</keyword>
<dbReference type="PANTHER" id="PTHR32361">
    <property type="entry name" value="FERRIC/CUPRIC REDUCTASE TRANSMEMBRANE COMPONENT"/>
    <property type="match status" value="1"/>
</dbReference>
<dbReference type="GO" id="GO:0006879">
    <property type="term" value="P:intracellular iron ion homeostasis"/>
    <property type="evidence" value="ECO:0007669"/>
    <property type="project" value="TreeGrafter"/>
</dbReference>
<feature type="transmembrane region" description="Helical" evidence="13">
    <location>
        <begin position="74"/>
        <end position="92"/>
    </location>
</feature>
<evidence type="ECO:0000256" key="6">
    <source>
        <dbReference type="ARBA" id="ARBA00022692"/>
    </source>
</evidence>
<feature type="transmembrane region" description="Helical" evidence="13">
    <location>
        <begin position="169"/>
        <end position="189"/>
    </location>
</feature>
<feature type="transmembrane region" description="Helical" evidence="13">
    <location>
        <begin position="104"/>
        <end position="127"/>
    </location>
</feature>
<keyword evidence="10" id="KW-0406">Ion transport</keyword>
<proteinExistence type="inferred from homology"/>
<evidence type="ECO:0000256" key="13">
    <source>
        <dbReference type="SAM" id="Phobius"/>
    </source>
</evidence>
<dbReference type="GO" id="GO:0005886">
    <property type="term" value="C:plasma membrane"/>
    <property type="evidence" value="ECO:0007669"/>
    <property type="project" value="UniProtKB-SubCell"/>
</dbReference>
<dbReference type="EC" id="1.16.1.9" evidence="3"/>
<organism evidence="15 16">
    <name type="scientific">Fonsecaea nubica</name>
    <dbReference type="NCBI Taxonomy" id="856822"/>
    <lineage>
        <taxon>Eukaryota</taxon>
        <taxon>Fungi</taxon>
        <taxon>Dikarya</taxon>
        <taxon>Ascomycota</taxon>
        <taxon>Pezizomycotina</taxon>
        <taxon>Eurotiomycetes</taxon>
        <taxon>Chaetothyriomycetidae</taxon>
        <taxon>Chaetothyriales</taxon>
        <taxon>Herpotrichiellaceae</taxon>
        <taxon>Fonsecaea</taxon>
    </lineage>
</organism>
<dbReference type="EMBL" id="LVCJ01000051">
    <property type="protein sequence ID" value="OAL33358.1"/>
    <property type="molecule type" value="Genomic_DNA"/>
</dbReference>
<dbReference type="SFLD" id="SFLDS00052">
    <property type="entry name" value="Ferric_Reductase_Domain"/>
    <property type="match status" value="1"/>
</dbReference>
<reference evidence="15 16" key="1">
    <citation type="submission" date="2016-03" db="EMBL/GenBank/DDBJ databases">
        <title>The draft genome sequence of Fonsecaea nubica causative agent of cutaneous subcutaneous infection in human host.</title>
        <authorList>
            <person name="Costa F."/>
            <person name="Sybren D.H."/>
            <person name="Raittz R.T."/>
            <person name="Weiss V.A."/>
            <person name="Leao A.C."/>
            <person name="Gomes R."/>
            <person name="De Souza E.M."/>
            <person name="Pedrosa F.O."/>
            <person name="Steffens M.B."/>
            <person name="Bombassaro A."/>
            <person name="Tadra-Sfeir M.Z."/>
            <person name="Moreno L.F."/>
            <person name="Najafzadeh M.J."/>
            <person name="Felipe M.S."/>
            <person name="Teixeira M."/>
            <person name="Sun J."/>
            <person name="Xi L."/>
            <person name="Castro M.A."/>
            <person name="Vicente V.A."/>
        </authorList>
    </citation>
    <scope>NUCLEOTIDE SEQUENCE [LARGE SCALE GENOMIC DNA]</scope>
    <source>
        <strain evidence="15 16">CBS 269.64</strain>
    </source>
</reference>
<comment type="catalytic activity">
    <reaction evidence="12">
        <text>2 a Fe(II)-siderophore + NADP(+) + H(+) = 2 a Fe(III)-siderophore + NADPH</text>
        <dbReference type="Rhea" id="RHEA:28795"/>
        <dbReference type="Rhea" id="RHEA-COMP:11342"/>
        <dbReference type="Rhea" id="RHEA-COMP:11344"/>
        <dbReference type="ChEBI" id="CHEBI:15378"/>
        <dbReference type="ChEBI" id="CHEBI:29033"/>
        <dbReference type="ChEBI" id="CHEBI:29034"/>
        <dbReference type="ChEBI" id="CHEBI:57783"/>
        <dbReference type="ChEBI" id="CHEBI:58349"/>
        <dbReference type="EC" id="1.16.1.9"/>
    </reaction>
</comment>
<dbReference type="Gene3D" id="2.40.30.10">
    <property type="entry name" value="Translation factors"/>
    <property type="match status" value="1"/>
</dbReference>
<dbReference type="InterPro" id="IPR013121">
    <property type="entry name" value="Fe_red_NAD-bd_6"/>
</dbReference>
<accession>A0A178CU36</accession>
<evidence type="ECO:0000256" key="10">
    <source>
        <dbReference type="ARBA" id="ARBA00023065"/>
    </source>
</evidence>
<feature type="transmembrane region" description="Helical" evidence="13">
    <location>
        <begin position="6"/>
        <end position="28"/>
    </location>
</feature>
<keyword evidence="16" id="KW-1185">Reference proteome</keyword>
<evidence type="ECO:0000256" key="4">
    <source>
        <dbReference type="ARBA" id="ARBA00022448"/>
    </source>
</evidence>
<dbReference type="SUPFAM" id="SSF63380">
    <property type="entry name" value="Riboflavin synthase domain-like"/>
    <property type="match status" value="1"/>
</dbReference>
<dbReference type="InterPro" id="IPR017927">
    <property type="entry name" value="FAD-bd_FR_type"/>
</dbReference>
<dbReference type="InterPro" id="IPR013130">
    <property type="entry name" value="Fe3_Rdtase_TM_dom"/>
</dbReference>
<keyword evidence="7" id="KW-0249">Electron transport</keyword>
<dbReference type="InterPro" id="IPR013112">
    <property type="entry name" value="FAD-bd_8"/>
</dbReference>
<name>A0A178CU36_9EURO</name>
<comment type="similarity">
    <text evidence="2">Belongs to the ferric reductase (FRE) family.</text>
</comment>
<dbReference type="AlphaFoldDB" id="A0A178CU36"/>
<feature type="transmembrane region" description="Helical" evidence="13">
    <location>
        <begin position="139"/>
        <end position="157"/>
    </location>
</feature>
<dbReference type="Gene3D" id="3.40.50.80">
    <property type="entry name" value="Nucleotide-binding domain of ferredoxin-NADP reductase (FNR) module"/>
    <property type="match status" value="1"/>
</dbReference>
<dbReference type="SFLD" id="SFLDG01168">
    <property type="entry name" value="Ferric_reductase_subgroup_(FRE"/>
    <property type="match status" value="1"/>
</dbReference>
<evidence type="ECO:0000259" key="14">
    <source>
        <dbReference type="PROSITE" id="PS51384"/>
    </source>
</evidence>
<comment type="caution">
    <text evidence="15">The sequence shown here is derived from an EMBL/GenBank/DDBJ whole genome shotgun (WGS) entry which is preliminary data.</text>
</comment>
<keyword evidence="6 13" id="KW-0812">Transmembrane</keyword>
<dbReference type="Pfam" id="PF08030">
    <property type="entry name" value="NAD_binding_6"/>
    <property type="match status" value="1"/>
</dbReference>
<evidence type="ECO:0000313" key="15">
    <source>
        <dbReference type="EMBL" id="OAL33358.1"/>
    </source>
</evidence>
<comment type="subcellular location">
    <subcellularLocation>
        <location evidence="1">Cell membrane</location>
        <topology evidence="1">Multi-pass membrane protein</topology>
    </subcellularLocation>
</comment>
<dbReference type="OrthoDB" id="4112385at2759"/>
<keyword evidence="11 13" id="KW-0472">Membrane</keyword>
<dbReference type="GO" id="GO:0006826">
    <property type="term" value="P:iron ion transport"/>
    <property type="evidence" value="ECO:0007669"/>
    <property type="project" value="TreeGrafter"/>
</dbReference>
<evidence type="ECO:0000256" key="12">
    <source>
        <dbReference type="ARBA" id="ARBA00048483"/>
    </source>
</evidence>
<dbReference type="InterPro" id="IPR039261">
    <property type="entry name" value="FNR_nucleotide-bd"/>
</dbReference>
<dbReference type="Pfam" id="PF01794">
    <property type="entry name" value="Ferric_reduct"/>
    <property type="match status" value="1"/>
</dbReference>
<keyword evidence="8 13" id="KW-1133">Transmembrane helix</keyword>
<dbReference type="PROSITE" id="PS51384">
    <property type="entry name" value="FAD_FR"/>
    <property type="match status" value="1"/>
</dbReference>
<dbReference type="InterPro" id="IPR017938">
    <property type="entry name" value="Riboflavin_synthase-like_b-brl"/>
</dbReference>
<feature type="transmembrane region" description="Helical" evidence="13">
    <location>
        <begin position="196"/>
        <end position="215"/>
    </location>
</feature>
<evidence type="ECO:0000256" key="2">
    <source>
        <dbReference type="ARBA" id="ARBA00006278"/>
    </source>
</evidence>
<evidence type="ECO:0000256" key="3">
    <source>
        <dbReference type="ARBA" id="ARBA00012668"/>
    </source>
</evidence>
<dbReference type="PANTHER" id="PTHR32361:SF26">
    <property type="entry name" value="FAD-BINDING 8 DOMAIN-CONTAINING PROTEIN-RELATED"/>
    <property type="match status" value="1"/>
</dbReference>
<evidence type="ECO:0000256" key="8">
    <source>
        <dbReference type="ARBA" id="ARBA00022989"/>
    </source>
</evidence>
<dbReference type="Proteomes" id="UP000185904">
    <property type="component" value="Unassembled WGS sequence"/>
</dbReference>
<evidence type="ECO:0000256" key="1">
    <source>
        <dbReference type="ARBA" id="ARBA00004651"/>
    </source>
</evidence>
<dbReference type="RefSeq" id="XP_022498370.1">
    <property type="nucleotide sequence ID" value="XM_022645655.1"/>
</dbReference>
<dbReference type="CDD" id="cd06186">
    <property type="entry name" value="NOX_Duox_like_FAD_NADP"/>
    <property type="match status" value="1"/>
</dbReference>
<gene>
    <name evidence="15" type="ORF">AYO20_07369</name>
</gene>
<sequence>MDVTQWYATALGGLVALYVISFSLLTIFKKIGPGAKFQIKKIGTHVKRQFLKHVYYPQIPKVLRGSEKTTRFDLLLTIIFLIGIVCSTTIRVEDTAGLRRRSGVISIINLIPLSGGAHMNFLTNACGIRLDVYGRIHRWLGRVAVVEGLVHVIAAVSLQMPDLHVLPDIAGLTATATMVTLVLCSLSSVRDRFYEIFLKLHLILATALIATLFIHSKSKRLTATPTLYLLSAICLQILIRGLRFGEVLYRNVKYRTPVGRAVIRSVIFKRDSSRDIPVSDVVHVHVRPSRPWRYRAGQYVYLCIPGLTYTSFAQSHPFYVAWWYQHQGNDYVVLIVQRRRGLTNDLRMHASASDDPSQHSERRALIEGPYGRELNLESYETVMLFATDIGIAGQIAHVTQLLEGYRSGGIKTQRIRLFWEIDSELHAAWVADMMKDLLNEDRDRILDIKLFVVGFFLSVHTNRGDTAQLGKRINIAYQAMDAENLINSEVENRHPGRIVVSLCTNDEMSDKVRGVVRGKLDTNIHLEELEFRPASSRGRRKGWREMFAVGSKARAAQV</sequence>
<dbReference type="InterPro" id="IPR051410">
    <property type="entry name" value="Ferric/Cupric_Reductase"/>
</dbReference>
<keyword evidence="9" id="KW-0560">Oxidoreductase</keyword>
<evidence type="ECO:0000256" key="11">
    <source>
        <dbReference type="ARBA" id="ARBA00023136"/>
    </source>
</evidence>
<dbReference type="GeneID" id="34590781"/>
<feature type="domain" description="FAD-binding FR-type" evidence="14">
    <location>
        <begin position="263"/>
        <end position="376"/>
    </location>
</feature>
<evidence type="ECO:0000256" key="5">
    <source>
        <dbReference type="ARBA" id="ARBA00022475"/>
    </source>
</evidence>
<protein>
    <recommendedName>
        <fullName evidence="3">ferric-chelate reductase (NADPH)</fullName>
        <ecNumber evidence="3">1.16.1.9</ecNumber>
    </recommendedName>
</protein>
<dbReference type="GO" id="GO:0052851">
    <property type="term" value="F:ferric-chelate reductase (NADPH) activity"/>
    <property type="evidence" value="ECO:0007669"/>
    <property type="project" value="UniProtKB-EC"/>
</dbReference>
<keyword evidence="5" id="KW-1003">Cell membrane</keyword>
<evidence type="ECO:0000256" key="7">
    <source>
        <dbReference type="ARBA" id="ARBA00022982"/>
    </source>
</evidence>